<dbReference type="AlphaFoldDB" id="A0A8S9UF03"/>
<sequence>MKRKIRHSALGDLPNITARSPYRPGRSGEEHSGVLDEDEVQSGRCEDLALIEHLDWLVCFANVVYTKDG</sequence>
<feature type="region of interest" description="Disordered" evidence="1">
    <location>
        <begin position="1"/>
        <end position="38"/>
    </location>
</feature>
<evidence type="ECO:0000313" key="2">
    <source>
        <dbReference type="EMBL" id="KAF4139351.1"/>
    </source>
</evidence>
<proteinExistence type="predicted"/>
<dbReference type="EMBL" id="JAACNO010001556">
    <property type="protein sequence ID" value="KAF4139351.1"/>
    <property type="molecule type" value="Genomic_DNA"/>
</dbReference>
<accession>A0A8S9UF03</accession>
<protein>
    <submittedName>
        <fullName evidence="2">Uncharacterized protein</fullName>
    </submittedName>
</protein>
<name>A0A8S9UF03_PHYIN</name>
<comment type="caution">
    <text evidence="2">The sequence shown here is derived from an EMBL/GenBank/DDBJ whole genome shotgun (WGS) entry which is preliminary data.</text>
</comment>
<dbReference type="Proteomes" id="UP000704712">
    <property type="component" value="Unassembled WGS sequence"/>
</dbReference>
<reference evidence="2" key="1">
    <citation type="submission" date="2020-03" db="EMBL/GenBank/DDBJ databases">
        <title>Hybrid Assembly of Korean Phytophthora infestans isolates.</title>
        <authorList>
            <person name="Prokchorchik M."/>
            <person name="Lee Y."/>
            <person name="Seo J."/>
            <person name="Cho J.-H."/>
            <person name="Park Y.-E."/>
            <person name="Jang D.-C."/>
            <person name="Im J.-S."/>
            <person name="Choi J.-G."/>
            <person name="Park H.-J."/>
            <person name="Lee G.-B."/>
            <person name="Lee Y.-G."/>
            <person name="Hong S.-Y."/>
            <person name="Cho K."/>
            <person name="Sohn K.H."/>
        </authorList>
    </citation>
    <scope>NUCLEOTIDE SEQUENCE</scope>
    <source>
        <strain evidence="2">KR_2_A2</strain>
    </source>
</reference>
<gene>
    <name evidence="2" type="ORF">GN958_ATG11252</name>
</gene>
<organism evidence="2 3">
    <name type="scientific">Phytophthora infestans</name>
    <name type="common">Potato late blight agent</name>
    <name type="synonym">Botrytis infestans</name>
    <dbReference type="NCBI Taxonomy" id="4787"/>
    <lineage>
        <taxon>Eukaryota</taxon>
        <taxon>Sar</taxon>
        <taxon>Stramenopiles</taxon>
        <taxon>Oomycota</taxon>
        <taxon>Peronosporomycetes</taxon>
        <taxon>Peronosporales</taxon>
        <taxon>Peronosporaceae</taxon>
        <taxon>Phytophthora</taxon>
    </lineage>
</organism>
<evidence type="ECO:0000256" key="1">
    <source>
        <dbReference type="SAM" id="MobiDB-lite"/>
    </source>
</evidence>
<evidence type="ECO:0000313" key="3">
    <source>
        <dbReference type="Proteomes" id="UP000704712"/>
    </source>
</evidence>